<evidence type="ECO:0000256" key="1">
    <source>
        <dbReference type="ARBA" id="ARBA00005395"/>
    </source>
</evidence>
<name>A0A9Y2ERR6_9FIRM</name>
<dbReference type="RefSeq" id="WP_147667788.1">
    <property type="nucleotide sequence ID" value="NZ_CP120678.1"/>
</dbReference>
<dbReference type="InterPro" id="IPR016181">
    <property type="entry name" value="Acyl_CoA_acyltransferase"/>
</dbReference>
<evidence type="ECO:0000256" key="3">
    <source>
        <dbReference type="ARBA" id="ARBA00022679"/>
    </source>
</evidence>
<comment type="catalytic activity">
    <reaction evidence="5">
        <text>N-terminal L-alanyl-[ribosomal protein bS18] + acetyl-CoA = N-terminal N(alpha)-acetyl-L-alanyl-[ribosomal protein bS18] + CoA + H(+)</text>
        <dbReference type="Rhea" id="RHEA:43756"/>
        <dbReference type="Rhea" id="RHEA-COMP:10676"/>
        <dbReference type="Rhea" id="RHEA-COMP:10677"/>
        <dbReference type="ChEBI" id="CHEBI:15378"/>
        <dbReference type="ChEBI" id="CHEBI:57287"/>
        <dbReference type="ChEBI" id="CHEBI:57288"/>
        <dbReference type="ChEBI" id="CHEBI:64718"/>
        <dbReference type="ChEBI" id="CHEBI:83683"/>
        <dbReference type="EC" id="2.3.1.266"/>
    </reaction>
</comment>
<dbReference type="PANTHER" id="PTHR43420">
    <property type="entry name" value="ACETYLTRANSFERASE"/>
    <property type="match status" value="1"/>
</dbReference>
<evidence type="ECO:0000256" key="2">
    <source>
        <dbReference type="ARBA" id="ARBA00022490"/>
    </source>
</evidence>
<dbReference type="NCBIfam" id="TIGR01575">
    <property type="entry name" value="rimI"/>
    <property type="match status" value="1"/>
</dbReference>
<dbReference type="SUPFAM" id="SSF55729">
    <property type="entry name" value="Acyl-CoA N-acyltransferases (Nat)"/>
    <property type="match status" value="1"/>
</dbReference>
<evidence type="ECO:0000259" key="6">
    <source>
        <dbReference type="PROSITE" id="PS51186"/>
    </source>
</evidence>
<sequence length="149" mass="17269">MSEVVFRKMIVDDIDAVFEIETTSFSHPWSRQSFCDEMENERALYIVAVAEDKPIAYMGTWLIFDEAHVTNVAVLPQYRRLGIGQKLLRHMIDILKHKGICSMTLEVRESNFPAQAMYQKLGFEAAGIRKNYYEDTKENAIIMWLNDIG</sequence>
<dbReference type="GO" id="GO:0005840">
    <property type="term" value="C:ribosome"/>
    <property type="evidence" value="ECO:0007669"/>
    <property type="project" value="UniProtKB-KW"/>
</dbReference>
<evidence type="ECO:0000256" key="4">
    <source>
        <dbReference type="ARBA" id="ARBA00023315"/>
    </source>
</evidence>
<keyword evidence="3 7" id="KW-0808">Transferase</keyword>
<keyword evidence="8" id="KW-1185">Reference proteome</keyword>
<evidence type="ECO:0000313" key="7">
    <source>
        <dbReference type="EMBL" id="WIW71507.1"/>
    </source>
</evidence>
<keyword evidence="7" id="KW-0689">Ribosomal protein</keyword>
<dbReference type="CDD" id="cd04301">
    <property type="entry name" value="NAT_SF"/>
    <property type="match status" value="1"/>
</dbReference>
<dbReference type="GO" id="GO:0008999">
    <property type="term" value="F:protein-N-terminal-alanine acetyltransferase activity"/>
    <property type="evidence" value="ECO:0007669"/>
    <property type="project" value="UniProtKB-EC"/>
</dbReference>
<dbReference type="InterPro" id="IPR050680">
    <property type="entry name" value="YpeA/RimI_acetyltransf"/>
</dbReference>
<keyword evidence="7" id="KW-0687">Ribonucleoprotein</keyword>
<evidence type="ECO:0000256" key="5">
    <source>
        <dbReference type="RuleBase" id="RU363094"/>
    </source>
</evidence>
<accession>A0A9Y2ERR6</accession>
<gene>
    <name evidence="7" type="primary">rimI</name>
    <name evidence="7" type="ORF">P3F81_04150</name>
</gene>
<dbReference type="Pfam" id="PF00583">
    <property type="entry name" value="Acetyltransf_1"/>
    <property type="match status" value="1"/>
</dbReference>
<feature type="domain" description="N-acetyltransferase" evidence="6">
    <location>
        <begin position="4"/>
        <end position="148"/>
    </location>
</feature>
<keyword evidence="2 5" id="KW-0963">Cytoplasm</keyword>
<comment type="similarity">
    <text evidence="1 5">Belongs to the acetyltransferase family. RimI subfamily.</text>
</comment>
<dbReference type="KEGG" id="sgbi:P3F81_04150"/>
<dbReference type="InterPro" id="IPR000182">
    <property type="entry name" value="GNAT_dom"/>
</dbReference>
<protein>
    <recommendedName>
        <fullName evidence="5">[Ribosomal protein bS18]-alanine N-acetyltransferase</fullName>
        <ecNumber evidence="5">2.3.1.266</ecNumber>
    </recommendedName>
</protein>
<dbReference type="Proteomes" id="UP001243623">
    <property type="component" value="Chromosome"/>
</dbReference>
<organism evidence="7 8">
    <name type="scientific">Selenobaculum gibii</name>
    <dbReference type="NCBI Taxonomy" id="3054208"/>
    <lineage>
        <taxon>Bacteria</taxon>
        <taxon>Bacillati</taxon>
        <taxon>Bacillota</taxon>
        <taxon>Negativicutes</taxon>
        <taxon>Selenomonadales</taxon>
        <taxon>Selenomonadaceae</taxon>
        <taxon>Selenobaculum</taxon>
    </lineage>
</organism>
<comment type="function">
    <text evidence="5">Acetylates the N-terminal alanine of ribosomal protein bS18.</text>
</comment>
<comment type="subcellular location">
    <subcellularLocation>
        <location evidence="5">Cytoplasm</location>
    </subcellularLocation>
</comment>
<dbReference type="Gene3D" id="3.40.630.30">
    <property type="match status" value="1"/>
</dbReference>
<keyword evidence="4 7" id="KW-0012">Acyltransferase</keyword>
<dbReference type="EMBL" id="CP120678">
    <property type="protein sequence ID" value="WIW71507.1"/>
    <property type="molecule type" value="Genomic_DNA"/>
</dbReference>
<dbReference type="InterPro" id="IPR006464">
    <property type="entry name" value="AcTrfase_RimI/Ard1"/>
</dbReference>
<evidence type="ECO:0000313" key="8">
    <source>
        <dbReference type="Proteomes" id="UP001243623"/>
    </source>
</evidence>
<dbReference type="AlphaFoldDB" id="A0A9Y2ERR6"/>
<dbReference type="PROSITE" id="PS51186">
    <property type="entry name" value="GNAT"/>
    <property type="match status" value="1"/>
</dbReference>
<dbReference type="GO" id="GO:0005737">
    <property type="term" value="C:cytoplasm"/>
    <property type="evidence" value="ECO:0007669"/>
    <property type="project" value="UniProtKB-SubCell"/>
</dbReference>
<reference evidence="7" key="1">
    <citation type="submission" date="2023-03" db="EMBL/GenBank/DDBJ databases">
        <title>Selenobaculum gbiensis gen. nov. sp. nov., a new bacterium isolated from the gut microbiota of IBD patient.</title>
        <authorList>
            <person name="Yeo S."/>
            <person name="Park H."/>
            <person name="Huh C.S."/>
        </authorList>
    </citation>
    <scope>NUCLEOTIDE SEQUENCE</scope>
    <source>
        <strain evidence="7">ICN-92133</strain>
    </source>
</reference>
<proteinExistence type="inferred from homology"/>
<dbReference type="EC" id="2.3.1.266" evidence="5"/>
<dbReference type="PANTHER" id="PTHR43420:SF44">
    <property type="entry name" value="ACETYLTRANSFERASE YPEA"/>
    <property type="match status" value="1"/>
</dbReference>